<keyword evidence="6" id="KW-0282">Flagellum</keyword>
<protein>
    <recommendedName>
        <fullName evidence="5">Flagellar P-ring protein</fullName>
    </recommendedName>
    <alternativeName>
        <fullName evidence="5">Basal body P-ring protein</fullName>
    </alternativeName>
</protein>
<gene>
    <name evidence="5" type="primary">flgI</name>
    <name evidence="6" type="ORF">EV215_0487</name>
</gene>
<dbReference type="Pfam" id="PF02119">
    <property type="entry name" value="FlgI"/>
    <property type="match status" value="2"/>
</dbReference>
<keyword evidence="3" id="KW-0732">Signal</keyword>
<comment type="subunit">
    <text evidence="5">The basal body constitutes a major portion of the flagellar organelle and consists of four rings (L,P,S, and M) mounted on a central rod.</text>
</comment>
<comment type="subcellular location">
    <subcellularLocation>
        <location evidence="2 5">Bacterial flagellum basal body</location>
    </subcellularLocation>
</comment>
<evidence type="ECO:0000256" key="4">
    <source>
        <dbReference type="ARBA" id="ARBA00023143"/>
    </source>
</evidence>
<comment type="similarity">
    <text evidence="5">Belongs to the FlgI family.</text>
</comment>
<evidence type="ECO:0000256" key="2">
    <source>
        <dbReference type="ARBA" id="ARBA00004117"/>
    </source>
</evidence>
<keyword evidence="6" id="KW-0966">Cell projection</keyword>
<accession>A0AA46I5Z8</accession>
<dbReference type="InterPro" id="IPR001782">
    <property type="entry name" value="Flag_FlgI"/>
</dbReference>
<sequence length="332" mass="35826">MKRKIVIILFLIINIISFSEPKQRIKEIARIEGVRKNHLIGMGLVVGLNGTGDSAKNLTPQLLKSLYRYFGTELGQSQVDSKNVAAVMVTAELPSFKKIGDTIDVTVSSINGAKSLEGGILLQTQLVAGNKVYALAQGTLSRVTGKNITNSVNGYIPSGATVEREVEVELVNNNKLSIILNNPDFTTASRVAEVINKRFNYDTAKAIDASKIEIKQTYVFEDDIVSFISAIENLEVETDRKSKIVIYEKSGTIILGNEIKVSPVAISHGDLSIAIGNNTGTDKKGNALYFNGSTVKDVVDMLNSIGATPNDIISILQALKASGAIEAEIDVR</sequence>
<dbReference type="GO" id="GO:0005198">
    <property type="term" value="F:structural molecule activity"/>
    <property type="evidence" value="ECO:0007669"/>
    <property type="project" value="InterPro"/>
</dbReference>
<evidence type="ECO:0000256" key="1">
    <source>
        <dbReference type="ARBA" id="ARBA00002591"/>
    </source>
</evidence>
<dbReference type="HAMAP" id="MF_00416">
    <property type="entry name" value="FlgI"/>
    <property type="match status" value="1"/>
</dbReference>
<evidence type="ECO:0000313" key="7">
    <source>
        <dbReference type="Proteomes" id="UP000294678"/>
    </source>
</evidence>
<name>A0AA46I5Z8_9FUSO</name>
<organism evidence="6 7">
    <name type="scientific">Hypnocyclicus thermotrophus</name>
    <dbReference type="NCBI Taxonomy" id="1627895"/>
    <lineage>
        <taxon>Bacteria</taxon>
        <taxon>Fusobacteriati</taxon>
        <taxon>Fusobacteriota</taxon>
        <taxon>Fusobacteriia</taxon>
        <taxon>Fusobacteriales</taxon>
        <taxon>Fusobacteriaceae</taxon>
        <taxon>Hypnocyclicus</taxon>
    </lineage>
</organism>
<dbReference type="AlphaFoldDB" id="A0AA46I5Z8"/>
<keyword evidence="4 5" id="KW-0975">Bacterial flagellum</keyword>
<dbReference type="GO" id="GO:0009428">
    <property type="term" value="C:bacterial-type flagellum basal body, distal rod, P ring"/>
    <property type="evidence" value="ECO:0007669"/>
    <property type="project" value="InterPro"/>
</dbReference>
<dbReference type="GO" id="GO:0071973">
    <property type="term" value="P:bacterial-type flagellum-dependent cell motility"/>
    <property type="evidence" value="ECO:0007669"/>
    <property type="project" value="InterPro"/>
</dbReference>
<dbReference type="GO" id="GO:0030288">
    <property type="term" value="C:outer membrane-bounded periplasmic space"/>
    <property type="evidence" value="ECO:0007669"/>
    <property type="project" value="InterPro"/>
</dbReference>
<dbReference type="Proteomes" id="UP000294678">
    <property type="component" value="Unassembled WGS sequence"/>
</dbReference>
<evidence type="ECO:0000313" key="6">
    <source>
        <dbReference type="EMBL" id="TDT71803.1"/>
    </source>
</evidence>
<dbReference type="PANTHER" id="PTHR30381">
    <property type="entry name" value="FLAGELLAR P-RING PERIPLASMIC PROTEIN FLGI"/>
    <property type="match status" value="1"/>
</dbReference>
<evidence type="ECO:0000256" key="3">
    <source>
        <dbReference type="ARBA" id="ARBA00022729"/>
    </source>
</evidence>
<evidence type="ECO:0000256" key="5">
    <source>
        <dbReference type="HAMAP-Rule" id="MF_00416"/>
    </source>
</evidence>
<dbReference type="EMBL" id="SOBG01000002">
    <property type="protein sequence ID" value="TDT71803.1"/>
    <property type="molecule type" value="Genomic_DNA"/>
</dbReference>
<comment type="function">
    <text evidence="1 5">Assembles around the rod to form the L-ring and probably protects the motor/basal body from shearing forces during rotation.</text>
</comment>
<comment type="caution">
    <text evidence="6">The sequence shown here is derived from an EMBL/GenBank/DDBJ whole genome shotgun (WGS) entry which is preliminary data.</text>
</comment>
<dbReference type="PANTHER" id="PTHR30381:SF0">
    <property type="entry name" value="FLAGELLAR P-RING PROTEIN"/>
    <property type="match status" value="1"/>
</dbReference>
<reference evidence="6 7" key="1">
    <citation type="submission" date="2019-03" db="EMBL/GenBank/DDBJ databases">
        <title>Genomic Encyclopedia of Type Strains, Phase IV (KMG-IV): sequencing the most valuable type-strain genomes for metagenomic binning, comparative biology and taxonomic classification.</title>
        <authorList>
            <person name="Goeker M."/>
        </authorList>
    </citation>
    <scope>NUCLEOTIDE SEQUENCE [LARGE SCALE GENOMIC DNA]</scope>
    <source>
        <strain evidence="6 7">DSM 100055</strain>
    </source>
</reference>
<proteinExistence type="inferred from homology"/>
<keyword evidence="6" id="KW-0969">Cilium</keyword>
<dbReference type="RefSeq" id="WP_134112399.1">
    <property type="nucleotide sequence ID" value="NZ_SOBG01000002.1"/>
</dbReference>
<dbReference type="PRINTS" id="PR01010">
    <property type="entry name" value="FLGPRINGFLGI"/>
</dbReference>
<keyword evidence="7" id="KW-1185">Reference proteome</keyword>